<evidence type="ECO:0000313" key="2">
    <source>
        <dbReference type="Proteomes" id="UP000019225"/>
    </source>
</evidence>
<accession>W5W0J7</accession>
<dbReference type="Proteomes" id="UP000019225">
    <property type="component" value="Chromosome"/>
</dbReference>
<dbReference type="STRING" id="1449976.KALB_701"/>
<protein>
    <submittedName>
        <fullName evidence="1">Uncharacterized protein</fullName>
    </submittedName>
</protein>
<keyword evidence="2" id="KW-1185">Reference proteome</keyword>
<gene>
    <name evidence="1" type="ORF">KALB_701</name>
</gene>
<proteinExistence type="predicted"/>
<reference evidence="1 2" key="1">
    <citation type="journal article" date="2014" name="BMC Genomics">
        <title>Complete genome sequence of producer of the glycopeptide antibiotic Aculeximycin Kutzneria albida DSM 43870T, a representative of minor genus of Pseudonocardiaceae.</title>
        <authorList>
            <person name="Rebets Y."/>
            <person name="Tokovenko B."/>
            <person name="Lushchyk I."/>
            <person name="Ruckert C."/>
            <person name="Zaburannyi N."/>
            <person name="Bechthold A."/>
            <person name="Kalinowski J."/>
            <person name="Luzhetskyy A."/>
        </authorList>
    </citation>
    <scope>NUCLEOTIDE SEQUENCE [LARGE SCALE GENOMIC DNA]</scope>
    <source>
        <strain evidence="1">DSM 43870</strain>
    </source>
</reference>
<organism evidence="1 2">
    <name type="scientific">Kutzneria albida DSM 43870</name>
    <dbReference type="NCBI Taxonomy" id="1449976"/>
    <lineage>
        <taxon>Bacteria</taxon>
        <taxon>Bacillati</taxon>
        <taxon>Actinomycetota</taxon>
        <taxon>Actinomycetes</taxon>
        <taxon>Pseudonocardiales</taxon>
        <taxon>Pseudonocardiaceae</taxon>
        <taxon>Kutzneria</taxon>
    </lineage>
</organism>
<dbReference type="RefSeq" id="WP_025354340.1">
    <property type="nucleotide sequence ID" value="NZ_CP007155.1"/>
</dbReference>
<dbReference type="KEGG" id="kal:KALB_701"/>
<evidence type="ECO:0000313" key="1">
    <source>
        <dbReference type="EMBL" id="AHH94076.1"/>
    </source>
</evidence>
<sequence length="71" mass="7886">MAAGVPPKMLGMLVQVEGDRAYLARHLVFEDAETKVVDGRTAYLSDDGYWCSWIMRCASAPFVRAVQHQVA</sequence>
<dbReference type="HOGENOM" id="CLU_2734791_0_0_11"/>
<dbReference type="AlphaFoldDB" id="W5W0J7"/>
<name>W5W0J7_9PSEU</name>
<dbReference type="EMBL" id="CP007155">
    <property type="protein sequence ID" value="AHH94076.1"/>
    <property type="molecule type" value="Genomic_DNA"/>
</dbReference>